<dbReference type="GO" id="GO:0016020">
    <property type="term" value="C:membrane"/>
    <property type="evidence" value="ECO:0007669"/>
    <property type="project" value="UniProtKB-SubCell"/>
</dbReference>
<dbReference type="InterPro" id="IPR001841">
    <property type="entry name" value="Znf_RING"/>
</dbReference>
<dbReference type="CDD" id="cd16461">
    <property type="entry name" value="RING-H2_EL5-like"/>
    <property type="match status" value="1"/>
</dbReference>
<keyword evidence="9" id="KW-1185">Reference proteome</keyword>
<protein>
    <submittedName>
        <fullName evidence="8">RING finger family protein</fullName>
    </submittedName>
</protein>
<proteinExistence type="predicted"/>
<gene>
    <name evidence="8" type="ORF">ZOSMA_61G00060</name>
</gene>
<dbReference type="PANTHER" id="PTHR46151:SF12">
    <property type="entry name" value="RING_U-BOX SUPERFAMILY PROTEIN"/>
    <property type="match status" value="1"/>
</dbReference>
<dbReference type="Proteomes" id="UP000036987">
    <property type="component" value="Unassembled WGS sequence"/>
</dbReference>
<dbReference type="Pfam" id="PF13639">
    <property type="entry name" value="zf-RING_2"/>
    <property type="match status" value="1"/>
</dbReference>
<keyword evidence="3 6" id="KW-0863">Zinc-finger</keyword>
<evidence type="ECO:0000256" key="4">
    <source>
        <dbReference type="ARBA" id="ARBA00022833"/>
    </source>
</evidence>
<evidence type="ECO:0000256" key="3">
    <source>
        <dbReference type="ARBA" id="ARBA00022771"/>
    </source>
</evidence>
<dbReference type="PROSITE" id="PS50089">
    <property type="entry name" value="ZF_RING_2"/>
    <property type="match status" value="1"/>
</dbReference>
<keyword evidence="4" id="KW-0862">Zinc</keyword>
<dbReference type="SUPFAM" id="SSF57850">
    <property type="entry name" value="RING/U-box"/>
    <property type="match status" value="1"/>
</dbReference>
<dbReference type="Gene3D" id="3.30.40.10">
    <property type="entry name" value="Zinc/RING finger domain, C3HC4 (zinc finger)"/>
    <property type="match status" value="1"/>
</dbReference>
<evidence type="ECO:0000256" key="6">
    <source>
        <dbReference type="PROSITE-ProRule" id="PRU00175"/>
    </source>
</evidence>
<sequence>MGAKLVCLQKAVRSVAYGSLTCAFTLGGVIVGSVTGALKGQTTETGLFRGAGIGAVAGAIVSVDLMEGLIQGDILSKIAMFVSLINGKIFREWVSPAMLKAYQWQISSMEINERRQLSDLFDTMTDMESDDRMSEQAISKLPEFQIRQRINIDCCDCRGPITCAICLHKFTDGDKCRELPSCNHSFHKLCIDMWLVIHATCPICRQCVVV</sequence>
<dbReference type="PANTHER" id="PTHR46151">
    <property type="entry name" value="NEP1-INTERACTING PROTEIN-LIKE 2"/>
    <property type="match status" value="1"/>
</dbReference>
<evidence type="ECO:0000256" key="2">
    <source>
        <dbReference type="ARBA" id="ARBA00022723"/>
    </source>
</evidence>
<accession>A0A0K9NVL8</accession>
<reference evidence="9" key="1">
    <citation type="journal article" date="2016" name="Nature">
        <title>The genome of the seagrass Zostera marina reveals angiosperm adaptation to the sea.</title>
        <authorList>
            <person name="Olsen J.L."/>
            <person name="Rouze P."/>
            <person name="Verhelst B."/>
            <person name="Lin Y.-C."/>
            <person name="Bayer T."/>
            <person name="Collen J."/>
            <person name="Dattolo E."/>
            <person name="De Paoli E."/>
            <person name="Dittami S."/>
            <person name="Maumus F."/>
            <person name="Michel G."/>
            <person name="Kersting A."/>
            <person name="Lauritano C."/>
            <person name="Lohaus R."/>
            <person name="Toepel M."/>
            <person name="Tonon T."/>
            <person name="Vanneste K."/>
            <person name="Amirebrahimi M."/>
            <person name="Brakel J."/>
            <person name="Bostroem C."/>
            <person name="Chovatia M."/>
            <person name="Grimwood J."/>
            <person name="Jenkins J.W."/>
            <person name="Jueterbock A."/>
            <person name="Mraz A."/>
            <person name="Stam W.T."/>
            <person name="Tice H."/>
            <person name="Bornberg-Bauer E."/>
            <person name="Green P.J."/>
            <person name="Pearson G.A."/>
            <person name="Procaccini G."/>
            <person name="Duarte C.M."/>
            <person name="Schmutz J."/>
            <person name="Reusch T.B.H."/>
            <person name="Van de Peer Y."/>
        </authorList>
    </citation>
    <scope>NUCLEOTIDE SEQUENCE [LARGE SCALE GENOMIC DNA]</scope>
    <source>
        <strain evidence="9">cv. Finnish</strain>
    </source>
</reference>
<evidence type="ECO:0000256" key="1">
    <source>
        <dbReference type="ARBA" id="ARBA00004370"/>
    </source>
</evidence>
<dbReference type="EMBL" id="LFYR01001661">
    <property type="protein sequence ID" value="KMZ60035.1"/>
    <property type="molecule type" value="Genomic_DNA"/>
</dbReference>
<feature type="domain" description="RING-type" evidence="7">
    <location>
        <begin position="163"/>
        <end position="205"/>
    </location>
</feature>
<dbReference type="InterPro" id="IPR013083">
    <property type="entry name" value="Znf_RING/FYVE/PHD"/>
</dbReference>
<dbReference type="OrthoDB" id="8062037at2759"/>
<keyword evidence="5" id="KW-0472">Membrane</keyword>
<comment type="subcellular location">
    <subcellularLocation>
        <location evidence="1">Membrane</location>
    </subcellularLocation>
</comment>
<organism evidence="8 9">
    <name type="scientific">Zostera marina</name>
    <name type="common">Eelgrass</name>
    <dbReference type="NCBI Taxonomy" id="29655"/>
    <lineage>
        <taxon>Eukaryota</taxon>
        <taxon>Viridiplantae</taxon>
        <taxon>Streptophyta</taxon>
        <taxon>Embryophyta</taxon>
        <taxon>Tracheophyta</taxon>
        <taxon>Spermatophyta</taxon>
        <taxon>Magnoliopsida</taxon>
        <taxon>Liliopsida</taxon>
        <taxon>Zosteraceae</taxon>
        <taxon>Zostera</taxon>
    </lineage>
</organism>
<keyword evidence="2" id="KW-0479">Metal-binding</keyword>
<comment type="caution">
    <text evidence="8">The sequence shown here is derived from an EMBL/GenBank/DDBJ whole genome shotgun (WGS) entry which is preliminary data.</text>
</comment>
<evidence type="ECO:0000256" key="5">
    <source>
        <dbReference type="ARBA" id="ARBA00023136"/>
    </source>
</evidence>
<dbReference type="STRING" id="29655.A0A0K9NVL8"/>
<evidence type="ECO:0000259" key="7">
    <source>
        <dbReference type="PROSITE" id="PS50089"/>
    </source>
</evidence>
<name>A0A0K9NVL8_ZOSMR</name>
<evidence type="ECO:0000313" key="9">
    <source>
        <dbReference type="Proteomes" id="UP000036987"/>
    </source>
</evidence>
<dbReference type="OMA" id="MCRTYVP"/>
<dbReference type="SMART" id="SM00184">
    <property type="entry name" value="RING"/>
    <property type="match status" value="1"/>
</dbReference>
<dbReference type="GO" id="GO:0008270">
    <property type="term" value="F:zinc ion binding"/>
    <property type="evidence" value="ECO:0007669"/>
    <property type="project" value="UniProtKB-KW"/>
</dbReference>
<dbReference type="AlphaFoldDB" id="A0A0K9NVL8"/>
<evidence type="ECO:0000313" key="8">
    <source>
        <dbReference type="EMBL" id="KMZ60035.1"/>
    </source>
</evidence>